<dbReference type="Gene3D" id="2.20.70.10">
    <property type="match status" value="2"/>
</dbReference>
<dbReference type="SUPFAM" id="SSF51735">
    <property type="entry name" value="NAD(P)-binding Rossmann-fold domains"/>
    <property type="match status" value="1"/>
</dbReference>
<name>A0ABM0JXN9_APLCA</name>
<comment type="similarity">
    <text evidence="3">Belongs to the short-chain dehydrogenases/reductases (SDR) family.</text>
</comment>
<reference evidence="13" key="1">
    <citation type="submission" date="2025-08" db="UniProtKB">
        <authorList>
            <consortium name="RefSeq"/>
        </authorList>
    </citation>
    <scope>IDENTIFICATION</scope>
</reference>
<evidence type="ECO:0000256" key="4">
    <source>
        <dbReference type="ARBA" id="ARBA00016094"/>
    </source>
</evidence>
<feature type="domain" description="WW" evidence="11">
    <location>
        <begin position="12"/>
        <end position="45"/>
    </location>
</feature>
<keyword evidence="12" id="KW-1185">Reference proteome</keyword>
<dbReference type="Proteomes" id="UP000694888">
    <property type="component" value="Unplaced"/>
</dbReference>
<dbReference type="SUPFAM" id="SSF51045">
    <property type="entry name" value="WW domain"/>
    <property type="match status" value="2"/>
</dbReference>
<keyword evidence="7" id="KW-0521">NADP</keyword>
<dbReference type="CDD" id="cd00201">
    <property type="entry name" value="WW"/>
    <property type="match status" value="2"/>
</dbReference>
<keyword evidence="5" id="KW-0879">Wnt signaling pathway</keyword>
<evidence type="ECO:0000256" key="9">
    <source>
        <dbReference type="ARBA" id="ARBA00023034"/>
    </source>
</evidence>
<keyword evidence="8" id="KW-0560">Oxidoreductase</keyword>
<organism evidence="12 13">
    <name type="scientific">Aplysia californica</name>
    <name type="common">California sea hare</name>
    <dbReference type="NCBI Taxonomy" id="6500"/>
    <lineage>
        <taxon>Eukaryota</taxon>
        <taxon>Metazoa</taxon>
        <taxon>Spiralia</taxon>
        <taxon>Lophotrochozoa</taxon>
        <taxon>Mollusca</taxon>
        <taxon>Gastropoda</taxon>
        <taxon>Heterobranchia</taxon>
        <taxon>Euthyneura</taxon>
        <taxon>Tectipleura</taxon>
        <taxon>Aplysiida</taxon>
        <taxon>Aplysioidea</taxon>
        <taxon>Aplysiidae</taxon>
        <taxon>Aplysia</taxon>
    </lineage>
</organism>
<accession>A0ABM0JXN9</accession>
<evidence type="ECO:0000256" key="6">
    <source>
        <dbReference type="ARBA" id="ARBA00022703"/>
    </source>
</evidence>
<gene>
    <name evidence="13" type="primary">LOC101861751</name>
</gene>
<feature type="domain" description="WW" evidence="11">
    <location>
        <begin position="53"/>
        <end position="86"/>
    </location>
</feature>
<comment type="subcellular location">
    <subcellularLocation>
        <location evidence="2">Golgi apparatus</location>
    </subcellularLocation>
    <subcellularLocation>
        <location evidence="1">Lysosome</location>
    </subcellularLocation>
</comment>
<dbReference type="SMART" id="SM00456">
    <property type="entry name" value="WW"/>
    <property type="match status" value="2"/>
</dbReference>
<evidence type="ECO:0000256" key="7">
    <source>
        <dbReference type="ARBA" id="ARBA00022857"/>
    </source>
</evidence>
<keyword evidence="6" id="KW-0053">Apoptosis</keyword>
<evidence type="ECO:0000256" key="5">
    <source>
        <dbReference type="ARBA" id="ARBA00022687"/>
    </source>
</evidence>
<dbReference type="Gene3D" id="3.40.50.720">
    <property type="entry name" value="NAD(P)-binding Rossmann-like Domain"/>
    <property type="match status" value="1"/>
</dbReference>
<proteinExistence type="inferred from homology"/>
<keyword evidence="10" id="KW-0458">Lysosome</keyword>
<dbReference type="RefSeq" id="XP_005103964.1">
    <property type="nucleotide sequence ID" value="XM_005103907.3"/>
</dbReference>
<sequence length="412" mass="46098">MASQMFDSDSEDELPPGWEERVTTDGKVYYANHETRNTQWKHPVTGKKKVVKGELPYGWERNVMEDGTVYFVDHVNQKTTYTDPRLAFAEEVKDTPLDFRQKFDGSSTALQVLQGRDLTGKFALITGASCGIGLETARSLAIHGATVVMACRNMEAAHAGRALILAEQPKAQVEVLHVDFCCLRSVKDMAEQYQQKGWPLHLLILNAGVFGLPHSTTEDGLETTFQVNHLAQFYLTKLLINTLMRSAPARVIVVASESHRFSDLKESNISLDKLSPKSGQYWHMSAYNNSKLCNILFSNELNSRLSPHGITANALHPGNMMSSQLSRYSWFYQIIFTLVRPFTKSMQQGAATTVYCSIADELTNVGGLYFNNCCRCLPTKSAENKALAVTLWSISEHFLNKKTQHQQQSGDS</sequence>
<keyword evidence="9" id="KW-0333">Golgi apparatus</keyword>
<dbReference type="PRINTS" id="PR00081">
    <property type="entry name" value="GDHRDH"/>
</dbReference>
<dbReference type="Pfam" id="PF00106">
    <property type="entry name" value="adh_short"/>
    <property type="match status" value="1"/>
</dbReference>
<dbReference type="PROSITE" id="PS01159">
    <property type="entry name" value="WW_DOMAIN_1"/>
    <property type="match status" value="2"/>
</dbReference>
<dbReference type="InterPro" id="IPR036020">
    <property type="entry name" value="WW_dom_sf"/>
</dbReference>
<dbReference type="PANTHER" id="PTHR24320">
    <property type="entry name" value="RETINOL DEHYDROGENASE"/>
    <property type="match status" value="1"/>
</dbReference>
<dbReference type="PANTHER" id="PTHR24320:SF282">
    <property type="entry name" value="WW DOMAIN-CONTAINING OXIDOREDUCTASE"/>
    <property type="match status" value="1"/>
</dbReference>
<evidence type="ECO:0000256" key="3">
    <source>
        <dbReference type="ARBA" id="ARBA00006484"/>
    </source>
</evidence>
<evidence type="ECO:0000256" key="2">
    <source>
        <dbReference type="ARBA" id="ARBA00004555"/>
    </source>
</evidence>
<dbReference type="InterPro" id="IPR002347">
    <property type="entry name" value="SDR_fam"/>
</dbReference>
<evidence type="ECO:0000256" key="8">
    <source>
        <dbReference type="ARBA" id="ARBA00023002"/>
    </source>
</evidence>
<evidence type="ECO:0000256" key="1">
    <source>
        <dbReference type="ARBA" id="ARBA00004371"/>
    </source>
</evidence>
<evidence type="ECO:0000313" key="12">
    <source>
        <dbReference type="Proteomes" id="UP000694888"/>
    </source>
</evidence>
<evidence type="ECO:0000256" key="10">
    <source>
        <dbReference type="ARBA" id="ARBA00023228"/>
    </source>
</evidence>
<dbReference type="InterPro" id="IPR001202">
    <property type="entry name" value="WW_dom"/>
</dbReference>
<dbReference type="InterPro" id="IPR036291">
    <property type="entry name" value="NAD(P)-bd_dom_sf"/>
</dbReference>
<dbReference type="GeneID" id="101861751"/>
<evidence type="ECO:0000259" key="11">
    <source>
        <dbReference type="PROSITE" id="PS50020"/>
    </source>
</evidence>
<dbReference type="PROSITE" id="PS50020">
    <property type="entry name" value="WW_DOMAIN_2"/>
    <property type="match status" value="2"/>
</dbReference>
<evidence type="ECO:0000313" key="13">
    <source>
        <dbReference type="RefSeq" id="XP_005103964.1"/>
    </source>
</evidence>
<protein>
    <recommendedName>
        <fullName evidence="4">WW domain-containing oxidoreductase</fullName>
    </recommendedName>
</protein>
<dbReference type="Pfam" id="PF00397">
    <property type="entry name" value="WW"/>
    <property type="match status" value="2"/>
</dbReference>